<protein>
    <submittedName>
        <fullName evidence="3">Uncharacterized protein</fullName>
    </submittedName>
</protein>
<sequence length="120" mass="12471">MPIVSDRPVCPRCRREHRLAVDGDGSWGQLNCAVALAPGAELVKADANLHATVGSPQVPLAAAQLSTDVTKSCAILFCKIPAKSLLIVVPSGPVGDGTAKWGASRKGHVPPNRAKGKRLC</sequence>
<feature type="compositionally biased region" description="Basic residues" evidence="1">
    <location>
        <begin position="103"/>
        <end position="120"/>
    </location>
</feature>
<name>A0A5S6QCZ4_TRIMR</name>
<evidence type="ECO:0000313" key="2">
    <source>
        <dbReference type="Proteomes" id="UP000046395"/>
    </source>
</evidence>
<reference evidence="3" key="1">
    <citation type="submission" date="2019-12" db="UniProtKB">
        <authorList>
            <consortium name="WormBaseParasite"/>
        </authorList>
    </citation>
    <scope>IDENTIFICATION</scope>
</reference>
<keyword evidence="2" id="KW-1185">Reference proteome</keyword>
<feature type="region of interest" description="Disordered" evidence="1">
    <location>
        <begin position="98"/>
        <end position="120"/>
    </location>
</feature>
<dbReference type="WBParaSite" id="TMUE_1000004807.1">
    <property type="protein sequence ID" value="TMUE_1000004807.1"/>
    <property type="gene ID" value="WBGene00299108"/>
</dbReference>
<evidence type="ECO:0000256" key="1">
    <source>
        <dbReference type="SAM" id="MobiDB-lite"/>
    </source>
</evidence>
<dbReference type="AlphaFoldDB" id="A0A5S6QCZ4"/>
<dbReference type="Proteomes" id="UP000046395">
    <property type="component" value="Unassembled WGS sequence"/>
</dbReference>
<organism evidence="2 3">
    <name type="scientific">Trichuris muris</name>
    <name type="common">Mouse whipworm</name>
    <dbReference type="NCBI Taxonomy" id="70415"/>
    <lineage>
        <taxon>Eukaryota</taxon>
        <taxon>Metazoa</taxon>
        <taxon>Ecdysozoa</taxon>
        <taxon>Nematoda</taxon>
        <taxon>Enoplea</taxon>
        <taxon>Dorylaimia</taxon>
        <taxon>Trichinellida</taxon>
        <taxon>Trichuridae</taxon>
        <taxon>Trichuris</taxon>
    </lineage>
</organism>
<proteinExistence type="predicted"/>
<accession>A0A5S6QCZ4</accession>
<evidence type="ECO:0000313" key="3">
    <source>
        <dbReference type="WBParaSite" id="TMUE_1000004807.1"/>
    </source>
</evidence>